<evidence type="ECO:0000256" key="1">
    <source>
        <dbReference type="ARBA" id="ARBA00005250"/>
    </source>
</evidence>
<protein>
    <submittedName>
        <fullName evidence="4">MBL fold metallo-hydrolase</fullName>
    </submittedName>
</protein>
<keyword evidence="5" id="KW-1185">Reference proteome</keyword>
<dbReference type="RefSeq" id="WP_117297972.1">
    <property type="nucleotide sequence ID" value="NZ_QVQT02000001.1"/>
</dbReference>
<dbReference type="SUPFAM" id="SSF56281">
    <property type="entry name" value="Metallo-hydrolase/oxidoreductase"/>
    <property type="match status" value="1"/>
</dbReference>
<dbReference type="InterPro" id="IPR036866">
    <property type="entry name" value="RibonucZ/Hydroxyglut_hydro"/>
</dbReference>
<dbReference type="InterPro" id="IPR019546">
    <property type="entry name" value="TAT_signal_bac_arc"/>
</dbReference>
<dbReference type="AlphaFoldDB" id="A0A372IUR7"/>
<organism evidence="4 5">
    <name type="scientific">Paracidobacterium acidisoli</name>
    <dbReference type="NCBI Taxonomy" id="2303751"/>
    <lineage>
        <taxon>Bacteria</taxon>
        <taxon>Pseudomonadati</taxon>
        <taxon>Acidobacteriota</taxon>
        <taxon>Terriglobia</taxon>
        <taxon>Terriglobales</taxon>
        <taxon>Acidobacteriaceae</taxon>
        <taxon>Paracidobacterium</taxon>
    </lineage>
</organism>
<dbReference type="GO" id="GO:0016787">
    <property type="term" value="F:hydrolase activity"/>
    <property type="evidence" value="ECO:0007669"/>
    <property type="project" value="UniProtKB-KW"/>
</dbReference>
<evidence type="ECO:0000313" key="5">
    <source>
        <dbReference type="Proteomes" id="UP000264702"/>
    </source>
</evidence>
<name>A0A372IUR7_9BACT</name>
<dbReference type="EMBL" id="QVQT01000001">
    <property type="protein sequence ID" value="RFU18674.1"/>
    <property type="molecule type" value="Genomic_DNA"/>
</dbReference>
<comment type="similarity">
    <text evidence="1">Belongs to the metallo-beta-lactamase superfamily. Class-B beta-lactamase family.</text>
</comment>
<keyword evidence="4" id="KW-0378">Hydrolase</keyword>
<dbReference type="GO" id="GO:0017001">
    <property type="term" value="P:antibiotic catabolic process"/>
    <property type="evidence" value="ECO:0007669"/>
    <property type="project" value="UniProtKB-ARBA"/>
</dbReference>
<dbReference type="PANTHER" id="PTHR42951">
    <property type="entry name" value="METALLO-BETA-LACTAMASE DOMAIN-CONTAINING"/>
    <property type="match status" value="1"/>
</dbReference>
<evidence type="ECO:0000313" key="4">
    <source>
        <dbReference type="EMBL" id="RFU18674.1"/>
    </source>
</evidence>
<comment type="caution">
    <text evidence="4">The sequence shown here is derived from an EMBL/GenBank/DDBJ whole genome shotgun (WGS) entry which is preliminary data.</text>
</comment>
<dbReference type="NCBIfam" id="TIGR01409">
    <property type="entry name" value="TAT_signal_seq"/>
    <property type="match status" value="1"/>
</dbReference>
<dbReference type="InterPro" id="IPR001279">
    <property type="entry name" value="Metallo-B-lactamas"/>
</dbReference>
<dbReference type="InterPro" id="IPR006311">
    <property type="entry name" value="TAT_signal"/>
</dbReference>
<dbReference type="CDD" id="cd16282">
    <property type="entry name" value="metallo-hydrolase-like_MBL-fold"/>
    <property type="match status" value="1"/>
</dbReference>
<feature type="signal peptide" evidence="2">
    <location>
        <begin position="1"/>
        <end position="30"/>
    </location>
</feature>
<evidence type="ECO:0000259" key="3">
    <source>
        <dbReference type="SMART" id="SM00849"/>
    </source>
</evidence>
<dbReference type="PANTHER" id="PTHR42951:SF4">
    <property type="entry name" value="ACYL-COENZYME A THIOESTERASE MBLAC2"/>
    <property type="match status" value="1"/>
</dbReference>
<gene>
    <name evidence="4" type="ORF">D0Y96_00335</name>
</gene>
<dbReference type="Gene3D" id="3.60.15.10">
    <property type="entry name" value="Ribonuclease Z/Hydroxyacylglutathione hydrolase-like"/>
    <property type="match status" value="1"/>
</dbReference>
<feature type="domain" description="Metallo-beta-lactamase" evidence="3">
    <location>
        <begin position="75"/>
        <end position="258"/>
    </location>
</feature>
<dbReference type="Proteomes" id="UP000264702">
    <property type="component" value="Unassembled WGS sequence"/>
</dbReference>
<dbReference type="PROSITE" id="PS51318">
    <property type="entry name" value="TAT"/>
    <property type="match status" value="1"/>
</dbReference>
<sequence length="325" mass="34888">MTTRRSFLTQTGMAAAALLAGNAASAFSQAQQPPAAPASAPAQPDPVQTMRAAAATETVKTTKITDTISLLQGVGGNVVCQIGPDGKLVIDSGISTGAHHLLDAIGQLDPHPIRLLINTHWHFDHTDGNAVLHDAGAFIIAQEKTRERLSTPQKVEILNMQISAAPNSALPQQTFAESEKLYYNNDEIDLKYAPNAHTDSDAYIYFVKANVLHTGDLWFNGMYPLIDTGTGGTINGMIRAVDECLGLADDRTKIVPGHGQPGNKTALQQYRDMLATVGNRVEKLKIAGNTLDQVLAAKPTSDLDATWNKGMMKPEMFVTVVYNSL</sequence>
<dbReference type="Pfam" id="PF00753">
    <property type="entry name" value="Lactamase_B"/>
    <property type="match status" value="1"/>
</dbReference>
<dbReference type="SMART" id="SM00849">
    <property type="entry name" value="Lactamase_B"/>
    <property type="match status" value="1"/>
</dbReference>
<reference evidence="4 5" key="1">
    <citation type="submission" date="2018-08" db="EMBL/GenBank/DDBJ databases">
        <title>Acidipila sp. 4G-K13, an acidobacterium isolated from forest soil.</title>
        <authorList>
            <person name="Gao Z.-H."/>
            <person name="Qiu L.-H."/>
        </authorList>
    </citation>
    <scope>NUCLEOTIDE SEQUENCE [LARGE SCALE GENOMIC DNA]</scope>
    <source>
        <strain evidence="4 5">4G-K13</strain>
    </source>
</reference>
<evidence type="ECO:0000256" key="2">
    <source>
        <dbReference type="SAM" id="SignalP"/>
    </source>
</evidence>
<feature type="chain" id="PRO_5016737105" evidence="2">
    <location>
        <begin position="31"/>
        <end position="325"/>
    </location>
</feature>
<dbReference type="InterPro" id="IPR050855">
    <property type="entry name" value="NDM-1-like"/>
</dbReference>
<accession>A0A372IUR7</accession>
<keyword evidence="2" id="KW-0732">Signal</keyword>
<proteinExistence type="inferred from homology"/>
<dbReference type="OrthoDB" id="420651at2"/>